<feature type="domain" description="Integrase catalytic" evidence="2">
    <location>
        <begin position="75"/>
        <end position="209"/>
    </location>
</feature>
<accession>A0ABU3S9E9</accession>
<dbReference type="Gene3D" id="3.30.420.10">
    <property type="entry name" value="Ribonuclease H-like superfamily/Ribonuclease H"/>
    <property type="match status" value="1"/>
</dbReference>
<dbReference type="InterPro" id="IPR050900">
    <property type="entry name" value="Transposase_IS3/IS150/IS904"/>
</dbReference>
<dbReference type="PANTHER" id="PTHR46889">
    <property type="entry name" value="TRANSPOSASE INSF FOR INSERTION SEQUENCE IS3B-RELATED"/>
    <property type="match status" value="1"/>
</dbReference>
<evidence type="ECO:0000313" key="3">
    <source>
        <dbReference type="EMBL" id="MDU0341422.1"/>
    </source>
</evidence>
<feature type="region of interest" description="Disordered" evidence="1">
    <location>
        <begin position="1"/>
        <end position="55"/>
    </location>
</feature>
<dbReference type="PROSITE" id="PS50994">
    <property type="entry name" value="INTEGRASE"/>
    <property type="match status" value="1"/>
</dbReference>
<dbReference type="Pfam" id="PF00665">
    <property type="entry name" value="rve"/>
    <property type="match status" value="1"/>
</dbReference>
<dbReference type="Proteomes" id="UP001254257">
    <property type="component" value="Unassembled WGS sequence"/>
</dbReference>
<keyword evidence="4" id="KW-1185">Reference proteome</keyword>
<sequence>MRPRAKPMAHRGSMPSSRPREWAWQEACGLPDGRAGSSAPADGEGSRQRSARPRIGRRTIWSGGGSLLRAALRVFVEKPTELWVADITFVPTLAGFLFLAVVMDAWSRRIAVWAFSADLKTRVVLDVLDMALAARNPENVIHHSDQGSQYTSLVFGNRCKDAGVRASTGSASDAYDNAMCKSFFATLECELLDRHSFCSHREARSWAAR</sequence>
<proteinExistence type="predicted"/>
<name>A0ABU3S9E9_9HYPH</name>
<evidence type="ECO:0000313" key="4">
    <source>
        <dbReference type="Proteomes" id="UP001254257"/>
    </source>
</evidence>
<dbReference type="InterPro" id="IPR012337">
    <property type="entry name" value="RNaseH-like_sf"/>
</dbReference>
<reference evidence="3 4" key="1">
    <citation type="submission" date="2023-09" db="EMBL/GenBank/DDBJ databases">
        <title>Whole genome shotgun sequencing (WGS) of Bosea sp. ZW T0_25, isolated from stored onions (Allium cepa).</title>
        <authorList>
            <person name="Stoll D.A."/>
            <person name="Huch M."/>
        </authorList>
    </citation>
    <scope>NUCLEOTIDE SEQUENCE [LARGE SCALE GENOMIC DNA]</scope>
    <source>
        <strain evidence="3 4">ZW T0_25</strain>
    </source>
</reference>
<dbReference type="InterPro" id="IPR001584">
    <property type="entry name" value="Integrase_cat-core"/>
</dbReference>
<organism evidence="3 4">
    <name type="scientific">Bosea rubneri</name>
    <dbReference type="NCBI Taxonomy" id="3075434"/>
    <lineage>
        <taxon>Bacteria</taxon>
        <taxon>Pseudomonadati</taxon>
        <taxon>Pseudomonadota</taxon>
        <taxon>Alphaproteobacteria</taxon>
        <taxon>Hyphomicrobiales</taxon>
        <taxon>Boseaceae</taxon>
        <taxon>Bosea</taxon>
    </lineage>
</organism>
<protein>
    <submittedName>
        <fullName evidence="3">DDE-type integrase/transposase/recombinase</fullName>
    </submittedName>
</protein>
<dbReference type="SUPFAM" id="SSF53098">
    <property type="entry name" value="Ribonuclease H-like"/>
    <property type="match status" value="1"/>
</dbReference>
<gene>
    <name evidence="3" type="ORF">RKE40_16105</name>
</gene>
<comment type="caution">
    <text evidence="3">The sequence shown here is derived from an EMBL/GenBank/DDBJ whole genome shotgun (WGS) entry which is preliminary data.</text>
</comment>
<evidence type="ECO:0000259" key="2">
    <source>
        <dbReference type="PROSITE" id="PS50994"/>
    </source>
</evidence>
<dbReference type="PANTHER" id="PTHR46889:SF5">
    <property type="entry name" value="INTEGRASE PROTEIN"/>
    <property type="match status" value="1"/>
</dbReference>
<dbReference type="EMBL" id="JAWDID010000023">
    <property type="protein sequence ID" value="MDU0341422.1"/>
    <property type="molecule type" value="Genomic_DNA"/>
</dbReference>
<evidence type="ECO:0000256" key="1">
    <source>
        <dbReference type="SAM" id="MobiDB-lite"/>
    </source>
</evidence>
<dbReference type="InterPro" id="IPR036397">
    <property type="entry name" value="RNaseH_sf"/>
</dbReference>
<dbReference type="RefSeq" id="WP_316019245.1">
    <property type="nucleotide sequence ID" value="NZ_JAWDID010000023.1"/>
</dbReference>